<name>A0A080ZGN2_PHYNI</name>
<organism evidence="1 2">
    <name type="scientific">Phytophthora nicotianae P1976</name>
    <dbReference type="NCBI Taxonomy" id="1317066"/>
    <lineage>
        <taxon>Eukaryota</taxon>
        <taxon>Sar</taxon>
        <taxon>Stramenopiles</taxon>
        <taxon>Oomycota</taxon>
        <taxon>Peronosporomycetes</taxon>
        <taxon>Peronosporales</taxon>
        <taxon>Peronosporaceae</taxon>
        <taxon>Phytophthora</taxon>
    </lineage>
</organism>
<sequence>MAPSVYYYLTTDCMQSGSKHLDGVQMHKDVS</sequence>
<accession>A0A080ZGN2</accession>
<dbReference type="EMBL" id="ANJA01003156">
    <property type="protein sequence ID" value="ETO65793.1"/>
    <property type="molecule type" value="Genomic_DNA"/>
</dbReference>
<evidence type="ECO:0000313" key="2">
    <source>
        <dbReference type="Proteomes" id="UP000028582"/>
    </source>
</evidence>
<protein>
    <submittedName>
        <fullName evidence="1">Uncharacterized protein</fullName>
    </submittedName>
</protein>
<proteinExistence type="predicted"/>
<reference evidence="1 2" key="1">
    <citation type="submission" date="2013-11" db="EMBL/GenBank/DDBJ databases">
        <title>The Genome Sequence of Phytophthora parasitica P1976.</title>
        <authorList>
            <consortium name="The Broad Institute Genomics Platform"/>
            <person name="Russ C."/>
            <person name="Tyler B."/>
            <person name="Panabieres F."/>
            <person name="Shan W."/>
            <person name="Tripathy S."/>
            <person name="Grunwald N."/>
            <person name="Machado M."/>
            <person name="Johnson C.S."/>
            <person name="Walker B."/>
            <person name="Young S."/>
            <person name="Zeng Q."/>
            <person name="Gargeya S."/>
            <person name="Fitzgerald M."/>
            <person name="Haas B."/>
            <person name="Abouelleil A."/>
            <person name="Allen A.W."/>
            <person name="Alvarado L."/>
            <person name="Arachchi H.M."/>
            <person name="Berlin A.M."/>
            <person name="Chapman S.B."/>
            <person name="Gainer-Dewar J."/>
            <person name="Goldberg J."/>
            <person name="Griggs A."/>
            <person name="Gujja S."/>
            <person name="Hansen M."/>
            <person name="Howarth C."/>
            <person name="Imamovic A."/>
            <person name="Ireland A."/>
            <person name="Larimer J."/>
            <person name="McCowan C."/>
            <person name="Murphy C."/>
            <person name="Pearson M."/>
            <person name="Poon T.W."/>
            <person name="Priest M."/>
            <person name="Roberts A."/>
            <person name="Saif S."/>
            <person name="Shea T."/>
            <person name="Sisk P."/>
            <person name="Sykes S."/>
            <person name="Wortman J."/>
            <person name="Nusbaum C."/>
            <person name="Birren B."/>
        </authorList>
    </citation>
    <scope>NUCLEOTIDE SEQUENCE [LARGE SCALE GENOMIC DNA]</scope>
    <source>
        <strain evidence="1 2">P1976</strain>
    </source>
</reference>
<dbReference type="Proteomes" id="UP000028582">
    <property type="component" value="Unassembled WGS sequence"/>
</dbReference>
<evidence type="ECO:0000313" key="1">
    <source>
        <dbReference type="EMBL" id="ETO65793.1"/>
    </source>
</evidence>
<dbReference type="AlphaFoldDB" id="A0A080ZGN2"/>
<gene>
    <name evidence="1" type="ORF">F444_16940</name>
</gene>
<comment type="caution">
    <text evidence="1">The sequence shown here is derived from an EMBL/GenBank/DDBJ whole genome shotgun (WGS) entry which is preliminary data.</text>
</comment>